<dbReference type="AlphaFoldDB" id="A0A0H5P5I5"/>
<evidence type="ECO:0000313" key="2">
    <source>
        <dbReference type="Proteomes" id="UP000057820"/>
    </source>
</evidence>
<proteinExistence type="predicted"/>
<dbReference type="RefSeq" id="WP_060594490.1">
    <property type="nucleotide sequence ID" value="NZ_CP031418.1"/>
</dbReference>
<protein>
    <submittedName>
        <fullName evidence="1">Uncharacterized protein</fullName>
    </submittedName>
</protein>
<evidence type="ECO:0000313" key="1">
    <source>
        <dbReference type="EMBL" id="CRY82793.1"/>
    </source>
</evidence>
<organism evidence="1 2">
    <name type="scientific">Nocardia farcinica</name>
    <dbReference type="NCBI Taxonomy" id="37329"/>
    <lineage>
        <taxon>Bacteria</taxon>
        <taxon>Bacillati</taxon>
        <taxon>Actinomycetota</taxon>
        <taxon>Actinomycetes</taxon>
        <taxon>Mycobacteriales</taxon>
        <taxon>Nocardiaceae</taxon>
        <taxon>Nocardia</taxon>
    </lineage>
</organism>
<dbReference type="KEGG" id="nfr:ERS450000_05150"/>
<reference evidence="2" key="1">
    <citation type="submission" date="2015-03" db="EMBL/GenBank/DDBJ databases">
        <authorList>
            <consortium name="Pathogen Informatics"/>
        </authorList>
    </citation>
    <scope>NUCLEOTIDE SEQUENCE [LARGE SCALE GENOMIC DNA]</scope>
    <source>
        <strain evidence="2">NCTC11134</strain>
        <plasmid evidence="2">2</plasmid>
    </source>
</reference>
<name>A0A0H5P5I5_NOCFR</name>
<dbReference type="EMBL" id="LN868939">
    <property type="protein sequence ID" value="CRY82793.1"/>
    <property type="molecule type" value="Genomic_DNA"/>
</dbReference>
<gene>
    <name evidence="1" type="ORF">ERS450000_05150</name>
</gene>
<keyword evidence="1" id="KW-0614">Plasmid</keyword>
<accession>A0A0H5P5I5</accession>
<dbReference type="Proteomes" id="UP000057820">
    <property type="component" value="Plasmid 2"/>
</dbReference>
<geneLocation type="plasmid" evidence="1">
    <name>2</name>
</geneLocation>
<sequence>MHALGWIDPSSPTPEWDAAQVRRVARRLGYPLRWADPSSALGLAEQVEASGADAVILPSSAHVDAITLDRLLAVVDVECAAPRVSFARWTLFGGLHR</sequence>